<evidence type="ECO:0000313" key="3">
    <source>
        <dbReference type="Proteomes" id="UP001310594"/>
    </source>
</evidence>
<dbReference type="InterPro" id="IPR038883">
    <property type="entry name" value="AN11006-like"/>
</dbReference>
<feature type="compositionally biased region" description="Polar residues" evidence="1">
    <location>
        <begin position="10"/>
        <end position="21"/>
    </location>
</feature>
<comment type="caution">
    <text evidence="2">The sequence shown here is derived from an EMBL/GenBank/DDBJ whole genome shotgun (WGS) entry which is preliminary data.</text>
</comment>
<dbReference type="PANTHER" id="PTHR42085">
    <property type="entry name" value="F-BOX DOMAIN-CONTAINING PROTEIN"/>
    <property type="match status" value="1"/>
</dbReference>
<gene>
    <name evidence="2" type="ORF">LTR97_008323</name>
</gene>
<proteinExistence type="predicted"/>
<evidence type="ECO:0000313" key="2">
    <source>
        <dbReference type="EMBL" id="KAK5695903.1"/>
    </source>
</evidence>
<protein>
    <recommendedName>
        <fullName evidence="4">F-box domain-containing protein</fullName>
    </recommendedName>
</protein>
<dbReference type="EMBL" id="JAVRQU010000013">
    <property type="protein sequence ID" value="KAK5695903.1"/>
    <property type="molecule type" value="Genomic_DNA"/>
</dbReference>
<name>A0AAN7VQ13_9PEZI</name>
<organism evidence="2 3">
    <name type="scientific">Elasticomyces elasticus</name>
    <dbReference type="NCBI Taxonomy" id="574655"/>
    <lineage>
        <taxon>Eukaryota</taxon>
        <taxon>Fungi</taxon>
        <taxon>Dikarya</taxon>
        <taxon>Ascomycota</taxon>
        <taxon>Pezizomycotina</taxon>
        <taxon>Dothideomycetes</taxon>
        <taxon>Dothideomycetidae</taxon>
        <taxon>Mycosphaerellales</taxon>
        <taxon>Teratosphaeriaceae</taxon>
        <taxon>Elasticomyces</taxon>
    </lineage>
</organism>
<reference evidence="2" key="1">
    <citation type="submission" date="2023-08" db="EMBL/GenBank/DDBJ databases">
        <title>Black Yeasts Isolated from many extreme environments.</title>
        <authorList>
            <person name="Coleine C."/>
            <person name="Stajich J.E."/>
            <person name="Selbmann L."/>
        </authorList>
    </citation>
    <scope>NUCLEOTIDE SEQUENCE</scope>
    <source>
        <strain evidence="2">CCFEE 5810</strain>
    </source>
</reference>
<dbReference type="PANTHER" id="PTHR42085:SF1">
    <property type="entry name" value="F-BOX DOMAIN-CONTAINING PROTEIN"/>
    <property type="match status" value="1"/>
</dbReference>
<sequence length="150" mass="17225">MKTRIDISQGMRTTQSDNQTSPLLELPPELRNNIYELVFETKPGPVNLFDASPPNKALLVVCTQIRNEAASLFKWGYWRTTTFHCTSSSYSMAMGTARRLPFREEDLQSIRDVYFFCTTTELERFQPDFSRDYPGYPSVAGLKFHRQPGG</sequence>
<dbReference type="Proteomes" id="UP001310594">
    <property type="component" value="Unassembled WGS sequence"/>
</dbReference>
<evidence type="ECO:0000256" key="1">
    <source>
        <dbReference type="SAM" id="MobiDB-lite"/>
    </source>
</evidence>
<dbReference type="AlphaFoldDB" id="A0AAN7VQ13"/>
<accession>A0AAN7VQ13</accession>
<evidence type="ECO:0008006" key="4">
    <source>
        <dbReference type="Google" id="ProtNLM"/>
    </source>
</evidence>
<feature type="region of interest" description="Disordered" evidence="1">
    <location>
        <begin position="1"/>
        <end position="21"/>
    </location>
</feature>